<reference evidence="5 6" key="1">
    <citation type="journal article" date="2023" name="Microorganisms">
        <title>Thiorhodovibrio frisius and Trv. litoralis spp. nov., Two Novel Members from a Clade of Fastidious Purple Sulfur Bacteria That Exhibit Unique Red-Shifted Light-Harvesting Capabilities.</title>
        <authorList>
            <person name="Methner A."/>
            <person name="Kuzyk S.B."/>
            <person name="Petersen J."/>
            <person name="Bauer S."/>
            <person name="Brinkmann H."/>
            <person name="Sichau K."/>
            <person name="Wanner G."/>
            <person name="Wolf J."/>
            <person name="Neumann-Schaal M."/>
            <person name="Henke P."/>
            <person name="Tank M."/>
            <person name="Sproer C."/>
            <person name="Bunk B."/>
            <person name="Overmann J."/>
        </authorList>
    </citation>
    <scope>NUCLEOTIDE SEQUENCE [LARGE SCALE GENOMIC DNA]</scope>
    <source>
        <strain evidence="5 6">DSM 6702</strain>
    </source>
</reference>
<dbReference type="Pfam" id="PF04358">
    <property type="entry name" value="DsrC"/>
    <property type="match status" value="1"/>
</dbReference>
<evidence type="ECO:0000256" key="3">
    <source>
        <dbReference type="ARBA" id="ARBA00022490"/>
    </source>
</evidence>
<dbReference type="SUPFAM" id="SSF69721">
    <property type="entry name" value="DsrC, the gamma subunit of dissimilatory sulfite reductase"/>
    <property type="match status" value="1"/>
</dbReference>
<dbReference type="InterPro" id="IPR025526">
    <property type="entry name" value="DsrC-like_dom_sf"/>
</dbReference>
<feature type="region of interest" description="Disordered" evidence="4">
    <location>
        <begin position="1"/>
        <end position="26"/>
    </location>
</feature>
<protein>
    <submittedName>
        <fullName evidence="5">Sulfurtransferase TusE</fullName>
        <ecNumber evidence="5">2.8.1.-</ecNumber>
    </submittedName>
</protein>
<dbReference type="GO" id="GO:0016740">
    <property type="term" value="F:transferase activity"/>
    <property type="evidence" value="ECO:0007669"/>
    <property type="project" value="UniProtKB-KW"/>
</dbReference>
<dbReference type="Gene3D" id="1.10.10.370">
    <property type="entry name" value="DsrC-like protein, C-terminal domain"/>
    <property type="match status" value="1"/>
</dbReference>
<evidence type="ECO:0000313" key="6">
    <source>
        <dbReference type="Proteomes" id="UP001432180"/>
    </source>
</evidence>
<keyword evidence="3" id="KW-0963">Cytoplasm</keyword>
<proteinExistence type="inferred from homology"/>
<dbReference type="PANTHER" id="PTHR37010:SF1">
    <property type="entry name" value="SULFURTRANSFERASE TUSE"/>
    <property type="match status" value="1"/>
</dbReference>
<evidence type="ECO:0000256" key="2">
    <source>
        <dbReference type="ARBA" id="ARBA00005718"/>
    </source>
</evidence>
<dbReference type="InterPro" id="IPR042072">
    <property type="entry name" value="DsrC-like_C"/>
</dbReference>
<feature type="compositionally biased region" description="Basic and acidic residues" evidence="4">
    <location>
        <begin position="1"/>
        <end position="22"/>
    </location>
</feature>
<dbReference type="EC" id="2.8.1.-" evidence="5"/>
<dbReference type="Proteomes" id="UP001432180">
    <property type="component" value="Chromosome"/>
</dbReference>
<evidence type="ECO:0000256" key="1">
    <source>
        <dbReference type="ARBA" id="ARBA00004496"/>
    </source>
</evidence>
<comment type="similarity">
    <text evidence="2">Belongs to the DsrC/TusE family.</text>
</comment>
<dbReference type="InterPro" id="IPR007453">
    <property type="entry name" value="DsrC/TusE"/>
</dbReference>
<evidence type="ECO:0000313" key="5">
    <source>
        <dbReference type="EMBL" id="WPL16471.1"/>
    </source>
</evidence>
<dbReference type="RefSeq" id="WP_328987020.1">
    <property type="nucleotide sequence ID" value="NZ_CP121472.1"/>
</dbReference>
<sequence>MTDARKVIDNPDTSSSRRADREIELEDWTPAEGQRIAESLGIALSDDHWQVVASLRAHYLEQGMPANGRDLSDHLDAEFADQGGRRYLRRLFPQGPVLQGLTIAGLPIPPYTQDEGFGVAR</sequence>
<gene>
    <name evidence="5" type="primary">tusE_3</name>
    <name evidence="5" type="ORF">Thiowin_01425</name>
</gene>
<dbReference type="PANTHER" id="PTHR37010">
    <property type="entry name" value="SULFURTRANSFERASE TUSE"/>
    <property type="match status" value="1"/>
</dbReference>
<keyword evidence="5" id="KW-0808">Transferase</keyword>
<dbReference type="NCBIfam" id="TIGR03342">
    <property type="entry name" value="dsrC_tusE_dsvC"/>
    <property type="match status" value="1"/>
</dbReference>
<keyword evidence="6" id="KW-1185">Reference proteome</keyword>
<evidence type="ECO:0000256" key="4">
    <source>
        <dbReference type="SAM" id="MobiDB-lite"/>
    </source>
</evidence>
<name>A0ABZ0S899_9GAMM</name>
<comment type="subcellular location">
    <subcellularLocation>
        <location evidence="1">Cytoplasm</location>
    </subcellularLocation>
</comment>
<dbReference type="EMBL" id="CP121472">
    <property type="protein sequence ID" value="WPL16471.1"/>
    <property type="molecule type" value="Genomic_DNA"/>
</dbReference>
<organism evidence="5 6">
    <name type="scientific">Thiorhodovibrio winogradskyi</name>
    <dbReference type="NCBI Taxonomy" id="77007"/>
    <lineage>
        <taxon>Bacteria</taxon>
        <taxon>Pseudomonadati</taxon>
        <taxon>Pseudomonadota</taxon>
        <taxon>Gammaproteobacteria</taxon>
        <taxon>Chromatiales</taxon>
        <taxon>Chromatiaceae</taxon>
        <taxon>Thiorhodovibrio</taxon>
    </lineage>
</organism>
<accession>A0ABZ0S899</accession>